<proteinExistence type="predicted"/>
<dbReference type="PANTHER" id="PTHR47618:SF1">
    <property type="entry name" value="BIFUNCTIONAL OLIGORIBONUCLEASE AND PAP PHOSPHATASE NRNA"/>
    <property type="match status" value="1"/>
</dbReference>
<dbReference type="InterPro" id="IPR001667">
    <property type="entry name" value="DDH_dom"/>
</dbReference>
<organism evidence="3 4">
    <name type="scientific">Nostoc piscinale CENA21</name>
    <dbReference type="NCBI Taxonomy" id="224013"/>
    <lineage>
        <taxon>Bacteria</taxon>
        <taxon>Bacillati</taxon>
        <taxon>Cyanobacteriota</taxon>
        <taxon>Cyanophyceae</taxon>
        <taxon>Nostocales</taxon>
        <taxon>Nostocaceae</taxon>
        <taxon>Nostoc</taxon>
    </lineage>
</organism>
<dbReference type="OrthoDB" id="503176at2"/>
<keyword evidence="4" id="KW-1185">Reference proteome</keyword>
<dbReference type="PATRIC" id="fig|224013.5.peg.928"/>
<evidence type="ECO:0000313" key="3">
    <source>
        <dbReference type="EMBL" id="ALF52182.1"/>
    </source>
</evidence>
<dbReference type="Pfam" id="PF01368">
    <property type="entry name" value="DHH"/>
    <property type="match status" value="1"/>
</dbReference>
<dbReference type="STRING" id="224013.ACX27_03855"/>
<dbReference type="Gene3D" id="3.90.1640.10">
    <property type="entry name" value="inorganic pyrophosphatase (n-terminal core)"/>
    <property type="match status" value="1"/>
</dbReference>
<reference evidence="4" key="1">
    <citation type="submission" date="2015-07" db="EMBL/GenBank/DDBJ databases">
        <title>Genome Of Nitrogen-Fixing Cyanobacterium Nostoc piscinale CENA21 From Solimoes/Amazon River Floodplain Sediments And Comparative Genomics To Uncover Biosynthetic Natural Products Potential.</title>
        <authorList>
            <person name="Leao T.F."/>
            <person name="Leao P.N."/>
            <person name="Guimaraes P.I."/>
            <person name="de Melo A.G.C."/>
            <person name="Ramos R.T.J."/>
            <person name="Silva A."/>
            <person name="Fiore M.F."/>
            <person name="Schneider M.P.C."/>
        </authorList>
    </citation>
    <scope>NUCLEOTIDE SEQUENCE [LARGE SCALE GENOMIC DNA]</scope>
    <source>
        <strain evidence="4">CENA21</strain>
    </source>
</reference>
<dbReference type="EMBL" id="CP012036">
    <property type="protein sequence ID" value="ALF52182.1"/>
    <property type="molecule type" value="Genomic_DNA"/>
</dbReference>
<gene>
    <name evidence="3" type="ORF">ACX27_03855</name>
</gene>
<dbReference type="InterPro" id="IPR051319">
    <property type="entry name" value="Oligoribo/pAp-PDE_c-di-AMP_PDE"/>
</dbReference>
<evidence type="ECO:0000313" key="4">
    <source>
        <dbReference type="Proteomes" id="UP000062645"/>
    </source>
</evidence>
<dbReference type="PANTHER" id="PTHR47618">
    <property type="entry name" value="BIFUNCTIONAL OLIGORIBONUCLEASE AND PAP PHOSPHATASE NRNA"/>
    <property type="match status" value="1"/>
</dbReference>
<evidence type="ECO:0000259" key="2">
    <source>
        <dbReference type="Pfam" id="PF01368"/>
    </source>
</evidence>
<evidence type="ECO:0000256" key="1">
    <source>
        <dbReference type="SAM" id="MobiDB-lite"/>
    </source>
</evidence>
<dbReference type="AlphaFoldDB" id="A0A0M4T009"/>
<reference evidence="3 4" key="2">
    <citation type="journal article" date="2016" name="Genome Announc.">
        <title>Draft Genome Sequence of the N2-Fixing Cyanobacterium Nostoc piscinale CENA21, Isolated from the Brazilian Amazon Floodplain.</title>
        <authorList>
            <person name="Leao T."/>
            <person name="Guimaraes P.I."/>
            <person name="de Melo A.G."/>
            <person name="Ramos R.T."/>
            <person name="Leao P.N."/>
            <person name="Silva A."/>
            <person name="Fiore M.F."/>
            <person name="Schneider M.P."/>
        </authorList>
    </citation>
    <scope>NUCLEOTIDE SEQUENCE [LARGE SCALE GENOMIC DNA]</scope>
    <source>
        <strain evidence="3 4">CENA21</strain>
    </source>
</reference>
<feature type="domain" description="DDH" evidence="2">
    <location>
        <begin position="81"/>
        <end position="234"/>
    </location>
</feature>
<dbReference type="InterPro" id="IPR038763">
    <property type="entry name" value="DHH_sf"/>
</dbReference>
<sequence>MQLNSSLKQSESFSLTTEPNPEDAEVDHQEVVELPLNRPSLPSSTSDGVNVYLGRNNSLAFQKAEELQKTLLAHRHERQLIILQDFPDPDALSCAWAYQLIAQQYDIKCEIIYAGTLSHQENIALVKLTNLPAQRWTPQNVKSKDLSCYQGFVLIDNQGTTSQLLAAVQQSGMPLVAVIDHHSLQSELKSEFVDVRPYVRATATIFTQYLQSGLLALDSSISQHVKCATALMHGLRSDTNRLMQAQEEDFMAAAYLSRFYDAQLLNAILQANRSKRVMDVIERSLKNRIVQNNFSIAGVGYLRYDDRDAIPQAADFLVTEENVHTAVVYGIVHDEDDELEVVIGSLRTTKLTLDPDEFIKEAFGQDSTGRFFGGGRTSAGGFEIPMGFLSGSNENPAYAKMKWEVFDAQIKQKLLKLVNPKDNPIQSE</sequence>
<dbReference type="Proteomes" id="UP000062645">
    <property type="component" value="Chromosome"/>
</dbReference>
<dbReference type="RefSeq" id="WP_062288670.1">
    <property type="nucleotide sequence ID" value="NZ_CP012036.1"/>
</dbReference>
<protein>
    <submittedName>
        <fullName evidence="3">Exopolyphosphatase-like protein</fullName>
    </submittedName>
</protein>
<name>A0A0M4T009_9NOSO</name>
<feature type="region of interest" description="Disordered" evidence="1">
    <location>
        <begin position="1"/>
        <end position="26"/>
    </location>
</feature>
<dbReference type="SUPFAM" id="SSF64182">
    <property type="entry name" value="DHH phosphoesterases"/>
    <property type="match status" value="1"/>
</dbReference>
<accession>A0A0M4T009</accession>
<feature type="compositionally biased region" description="Polar residues" evidence="1">
    <location>
        <begin position="1"/>
        <end position="19"/>
    </location>
</feature>
<dbReference type="KEGG" id="npz:ACX27_03855"/>